<feature type="compositionally biased region" description="Pro residues" evidence="1">
    <location>
        <begin position="507"/>
        <end position="518"/>
    </location>
</feature>
<dbReference type="Gene3D" id="2.60.40.640">
    <property type="match status" value="2"/>
</dbReference>
<feature type="compositionally biased region" description="Acidic residues" evidence="1">
    <location>
        <begin position="319"/>
        <end position="338"/>
    </location>
</feature>
<dbReference type="InterPro" id="IPR014756">
    <property type="entry name" value="Ig_E-set"/>
</dbReference>
<feature type="domain" description="Arrestin C-terminal-like" evidence="2">
    <location>
        <begin position="171"/>
        <end position="314"/>
    </location>
</feature>
<gene>
    <name evidence="3" type="primary">ABSGL_10383.1 scaffold 11921</name>
</gene>
<protein>
    <recommendedName>
        <fullName evidence="2">Arrestin C-terminal-like domain-containing protein</fullName>
    </recommendedName>
</protein>
<dbReference type="SMART" id="SM01017">
    <property type="entry name" value="Arrestin_C"/>
    <property type="match status" value="1"/>
</dbReference>
<dbReference type="Proteomes" id="UP000078561">
    <property type="component" value="Unassembled WGS sequence"/>
</dbReference>
<evidence type="ECO:0000313" key="3">
    <source>
        <dbReference type="EMBL" id="SAM04519.1"/>
    </source>
</evidence>
<feature type="compositionally biased region" description="Low complexity" evidence="1">
    <location>
        <begin position="519"/>
        <end position="536"/>
    </location>
</feature>
<dbReference type="SUPFAM" id="SSF81296">
    <property type="entry name" value="E set domains"/>
    <property type="match status" value="1"/>
</dbReference>
<dbReference type="PANTHER" id="PTHR11188">
    <property type="entry name" value="ARRESTIN DOMAIN CONTAINING PROTEIN"/>
    <property type="match status" value="1"/>
</dbReference>
<dbReference type="InterPro" id="IPR014752">
    <property type="entry name" value="Arrestin-like_C"/>
</dbReference>
<feature type="region of interest" description="Disordered" evidence="1">
    <location>
        <begin position="405"/>
        <end position="536"/>
    </location>
</feature>
<feature type="compositionally biased region" description="Polar residues" evidence="1">
    <location>
        <begin position="671"/>
        <end position="687"/>
    </location>
</feature>
<dbReference type="OrthoDB" id="7785529at2759"/>
<feature type="compositionally biased region" description="Low complexity" evidence="1">
    <location>
        <begin position="565"/>
        <end position="578"/>
    </location>
</feature>
<feature type="compositionally biased region" description="Polar residues" evidence="1">
    <location>
        <begin position="464"/>
        <end position="474"/>
    </location>
</feature>
<dbReference type="InterPro" id="IPR011022">
    <property type="entry name" value="Arrestin_C-like"/>
</dbReference>
<dbReference type="InterPro" id="IPR050357">
    <property type="entry name" value="Arrestin_domain-protein"/>
</dbReference>
<feature type="compositionally biased region" description="Polar residues" evidence="1">
    <location>
        <begin position="612"/>
        <end position="633"/>
    </location>
</feature>
<accession>A0A163MFS7</accession>
<sequence>MDLLSTNKKEFYIDLLESRFFFPGDTIKGAVVLNLEKPTKTNHIRVTLTGEVLADGLTVQVLQKSWFLASSPLNDGKSHILDPQTHRFPFEFMIPNDSDAIKLPSSFKLSPLLGINYAITAIHDRPYVPERLSALAKKEIRFLEPIDVTQPEYCARGHVYEVVQVLGLPESAPKVRLTLTLPNYAVVRGDILPLEIVIKHHQSLVRQEGIKVYLIRRVYSGKNRCKLSERKSIKSFELDLCIVENEISQFEQTIHTKLLVPTSTPPTISEGGRILSVDYSVRVVVNLNDPDFVEPHHENYIKLESSVVVGTFPKPSLSIDDDDDEEETSYSEDMDALGDDDHITSRPTLSLSNGSIESFLAERTSQQLNIRSEPLFNTDTATDHTAPSSMTQTQELSYSVFVNDPKTCPSSQSQSISPSSSSGTTIIDPTTRYYGANNSYHHIVSSPSSQNTTQQIRRDPLKLPSNNDPATTQRYEAMKPNRKSSISSISSLSDRDTSPLSSTISPHLPPSSLPPPIPINSRPQPAASTSSSTVSSFATTNMPDVAAYIPQKSPLLQHFTYSHQTGSSSTSTYCGRSSPTYSANQIPSSSPTPFPPSYTSAYEPAQGAPSLSLPTPYSSHRSPAPSPTNSYTSAVAGIYTMPMPMPDPTPSQHSAFYSTPPPPPPQDYYHNPSNPVSSPQHQFSNNHYYGPPSTTSYPSAPPPSWY</sequence>
<dbReference type="InParanoid" id="A0A163MFS7"/>
<dbReference type="AlphaFoldDB" id="A0A163MFS7"/>
<dbReference type="Pfam" id="PF02752">
    <property type="entry name" value="Arrestin_C"/>
    <property type="match status" value="1"/>
</dbReference>
<feature type="compositionally biased region" description="Low complexity" evidence="1">
    <location>
        <begin position="484"/>
        <end position="506"/>
    </location>
</feature>
<evidence type="ECO:0000256" key="1">
    <source>
        <dbReference type="SAM" id="MobiDB-lite"/>
    </source>
</evidence>
<dbReference type="GO" id="GO:0005737">
    <property type="term" value="C:cytoplasm"/>
    <property type="evidence" value="ECO:0007669"/>
    <property type="project" value="TreeGrafter"/>
</dbReference>
<organism evidence="3">
    <name type="scientific">Absidia glauca</name>
    <name type="common">Pin mould</name>
    <dbReference type="NCBI Taxonomy" id="4829"/>
    <lineage>
        <taxon>Eukaryota</taxon>
        <taxon>Fungi</taxon>
        <taxon>Fungi incertae sedis</taxon>
        <taxon>Mucoromycota</taxon>
        <taxon>Mucoromycotina</taxon>
        <taxon>Mucoromycetes</taxon>
        <taxon>Mucorales</taxon>
        <taxon>Cunninghamellaceae</taxon>
        <taxon>Absidia</taxon>
    </lineage>
</organism>
<reference evidence="3" key="1">
    <citation type="submission" date="2016-04" db="EMBL/GenBank/DDBJ databases">
        <authorList>
            <person name="Evans L.H."/>
            <person name="Alamgir A."/>
            <person name="Owens N."/>
            <person name="Weber N.D."/>
            <person name="Virtaneva K."/>
            <person name="Barbian K."/>
            <person name="Babar A."/>
            <person name="Rosenke K."/>
        </authorList>
    </citation>
    <scope>NUCLEOTIDE SEQUENCE [LARGE SCALE GENOMIC DNA]</scope>
    <source>
        <strain evidence="3">CBS 101.48</strain>
    </source>
</reference>
<feature type="compositionally biased region" description="Low complexity" evidence="1">
    <location>
        <begin position="409"/>
        <end position="422"/>
    </location>
</feature>
<feature type="region of interest" description="Disordered" evidence="1">
    <location>
        <begin position="314"/>
        <end position="349"/>
    </location>
</feature>
<feature type="compositionally biased region" description="Polar residues" evidence="1">
    <location>
        <begin position="436"/>
        <end position="455"/>
    </location>
</feature>
<dbReference type="PANTHER" id="PTHR11188:SF17">
    <property type="entry name" value="FI21816P1"/>
    <property type="match status" value="1"/>
</dbReference>
<feature type="region of interest" description="Disordered" evidence="1">
    <location>
        <begin position="562"/>
        <end position="706"/>
    </location>
</feature>
<evidence type="ECO:0000313" key="4">
    <source>
        <dbReference type="Proteomes" id="UP000078561"/>
    </source>
</evidence>
<dbReference type="OMA" id="ITATHKK"/>
<dbReference type="STRING" id="4829.A0A163MFS7"/>
<name>A0A163MFS7_ABSGL</name>
<dbReference type="EMBL" id="LT554386">
    <property type="protein sequence ID" value="SAM04519.1"/>
    <property type="molecule type" value="Genomic_DNA"/>
</dbReference>
<dbReference type="GO" id="GO:0015031">
    <property type="term" value="P:protein transport"/>
    <property type="evidence" value="ECO:0007669"/>
    <property type="project" value="TreeGrafter"/>
</dbReference>
<feature type="compositionally biased region" description="Low complexity" evidence="1">
    <location>
        <begin position="688"/>
        <end position="698"/>
    </location>
</feature>
<proteinExistence type="predicted"/>
<keyword evidence="4" id="KW-1185">Reference proteome</keyword>
<evidence type="ECO:0000259" key="2">
    <source>
        <dbReference type="SMART" id="SM01017"/>
    </source>
</evidence>